<reference evidence="1" key="1">
    <citation type="submission" date="2021-06" db="EMBL/GenBank/DDBJ databases">
        <authorList>
            <person name="Kallberg Y."/>
            <person name="Tangrot J."/>
            <person name="Rosling A."/>
        </authorList>
    </citation>
    <scope>NUCLEOTIDE SEQUENCE</scope>
    <source>
        <strain evidence="1">AU212A</strain>
    </source>
</reference>
<name>A0ACA9KGR5_9GLOM</name>
<accession>A0ACA9KGR5</accession>
<dbReference type="Proteomes" id="UP000789860">
    <property type="component" value="Unassembled WGS sequence"/>
</dbReference>
<sequence>MDCKCVECVTSHVMESDYARDIQNLVLRLCRIIFQAIQERKNKLTFQTMDQKIFHGDICSKLSLDQIAQIFKSAKCFTYIDGKYYLPGNTKVTFSYEWNLADSDNNLNHIIAIGKKWYGPFLDYVLKMDRFKRHFLKNDNNELLNNIVSCIPEFKYLYDFHWNNEIYKHQDPCVLLLASDCGVFAIVVIKLWDEYLDDDKDPKIYKEWVKSYKKYAVEKHGNKFVTVIGATYTNKPGVMEPLEFVDEIDYSISRTINSYKPTPEPSDQFFPVTREQVTPFLQPNSKFVLPWASKQTGSHIQPVPIKITKMPLNPGKSPAVTGLDYIYDGGQTESDFEDYYYTHIY</sequence>
<gene>
    <name evidence="1" type="ORF">SCALOS_LOCUS2098</name>
</gene>
<evidence type="ECO:0000313" key="1">
    <source>
        <dbReference type="EMBL" id="CAG8472724.1"/>
    </source>
</evidence>
<protein>
    <submittedName>
        <fullName evidence="1">9543_t:CDS:1</fullName>
    </submittedName>
</protein>
<proteinExistence type="predicted"/>
<comment type="caution">
    <text evidence="1">The sequence shown here is derived from an EMBL/GenBank/DDBJ whole genome shotgun (WGS) entry which is preliminary data.</text>
</comment>
<keyword evidence="2" id="KW-1185">Reference proteome</keyword>
<organism evidence="1 2">
    <name type="scientific">Scutellospora calospora</name>
    <dbReference type="NCBI Taxonomy" id="85575"/>
    <lineage>
        <taxon>Eukaryota</taxon>
        <taxon>Fungi</taxon>
        <taxon>Fungi incertae sedis</taxon>
        <taxon>Mucoromycota</taxon>
        <taxon>Glomeromycotina</taxon>
        <taxon>Glomeromycetes</taxon>
        <taxon>Diversisporales</taxon>
        <taxon>Gigasporaceae</taxon>
        <taxon>Scutellospora</taxon>
    </lineage>
</organism>
<evidence type="ECO:0000313" key="2">
    <source>
        <dbReference type="Proteomes" id="UP000789860"/>
    </source>
</evidence>
<dbReference type="EMBL" id="CAJVPM010001738">
    <property type="protein sequence ID" value="CAG8472724.1"/>
    <property type="molecule type" value="Genomic_DNA"/>
</dbReference>